<reference evidence="1" key="1">
    <citation type="journal article" date="2021" name="Proc. Natl. Acad. Sci. U.S.A.">
        <title>A Catalog of Tens of Thousands of Viruses from Human Metagenomes Reveals Hidden Associations with Chronic Diseases.</title>
        <authorList>
            <person name="Tisza M.J."/>
            <person name="Buck C.B."/>
        </authorList>
    </citation>
    <scope>NUCLEOTIDE SEQUENCE</scope>
    <source>
        <strain evidence="1">Cthzn51</strain>
    </source>
</reference>
<protein>
    <submittedName>
        <fullName evidence="1">Uncharacterized protein</fullName>
    </submittedName>
</protein>
<name>A0A8S5LUW5_9VIRU</name>
<sequence length="48" mass="5570">MKPLILGQLYNAVENMDNDEIEGLLFYIENQIAWVLDGERNDQTSENI</sequence>
<dbReference type="EMBL" id="BK014741">
    <property type="protein sequence ID" value="DAD73647.1"/>
    <property type="molecule type" value="Genomic_DNA"/>
</dbReference>
<organism evidence="1">
    <name type="scientific">Tectiviridae sp. cthzn51</name>
    <dbReference type="NCBI Taxonomy" id="2826821"/>
    <lineage>
        <taxon>Viruses</taxon>
        <taxon>Varidnaviria</taxon>
        <taxon>Bamfordvirae</taxon>
        <taxon>Preplasmiviricota</taxon>
        <taxon>Prepoliviricotina</taxon>
        <taxon>Tectiliviricetes</taxon>
        <taxon>Kalamavirales</taxon>
        <taxon>Tectiviridae</taxon>
    </lineage>
</organism>
<evidence type="ECO:0000313" key="1">
    <source>
        <dbReference type="EMBL" id="DAD73647.1"/>
    </source>
</evidence>
<proteinExistence type="predicted"/>
<accession>A0A8S5LUW5</accession>